<dbReference type="GO" id="GO:0043626">
    <property type="term" value="C:PCNA complex"/>
    <property type="evidence" value="ECO:0007669"/>
    <property type="project" value="TreeGrafter"/>
</dbReference>
<accession>A0A8C7V7L9</accession>
<dbReference type="GeneTree" id="ENSGT00990000212312"/>
<reference evidence="6" key="3">
    <citation type="submission" date="2025-09" db="UniProtKB">
        <authorList>
            <consortium name="Ensembl"/>
        </authorList>
    </citation>
    <scope>IDENTIFICATION</scope>
</reference>
<feature type="domain" description="Proliferating cell nuclear antigen PCNA C-terminal" evidence="5">
    <location>
        <begin position="150"/>
        <end position="198"/>
    </location>
</feature>
<evidence type="ECO:0000256" key="2">
    <source>
        <dbReference type="ARBA" id="ARBA00020229"/>
    </source>
</evidence>
<dbReference type="Pfam" id="PF02747">
    <property type="entry name" value="PCNA_C"/>
    <property type="match status" value="1"/>
</dbReference>
<dbReference type="InterPro" id="IPR022648">
    <property type="entry name" value="Pr_cel_nuc_antig_N"/>
</dbReference>
<dbReference type="PANTHER" id="PTHR11352">
    <property type="entry name" value="PROLIFERATING CELL NUCLEAR ANTIGEN"/>
    <property type="match status" value="1"/>
</dbReference>
<evidence type="ECO:0000259" key="5">
    <source>
        <dbReference type="Pfam" id="PF02747"/>
    </source>
</evidence>
<dbReference type="InterPro" id="IPR022649">
    <property type="entry name" value="Pr_cel_nuc_antig_C"/>
</dbReference>
<protein>
    <recommendedName>
        <fullName evidence="2">Proliferating cell nuclear antigen</fullName>
    </recommendedName>
</protein>
<dbReference type="GO" id="GO:0006272">
    <property type="term" value="P:leading strand elongation"/>
    <property type="evidence" value="ECO:0007669"/>
    <property type="project" value="TreeGrafter"/>
</dbReference>
<dbReference type="Gene3D" id="3.70.10.10">
    <property type="match status" value="1"/>
</dbReference>
<dbReference type="GO" id="GO:0003677">
    <property type="term" value="F:DNA binding"/>
    <property type="evidence" value="ECO:0007669"/>
    <property type="project" value="UniProtKB-KW"/>
</dbReference>
<name>A0A8C7V7L9_ONCMY</name>
<dbReference type="GO" id="GO:0006298">
    <property type="term" value="P:mismatch repair"/>
    <property type="evidence" value="ECO:0007669"/>
    <property type="project" value="TreeGrafter"/>
</dbReference>
<sequence length="231" mass="25930">MWTFLHLQELPPSSIPLVPAGMPSLKYPNGSCRNALPRVSHWFLQECPPLSIPLVPSSSKQSSCLCLILNKVFNSLKDLITEACWNMSSSAISLQINLSRWVNKVCINFHESTLITIHLLVFGTRSKRKYLTMLMNLDVEQLRIPEQEYSEFSRICRDLPQIGDAVMITCAKGRVQFSASGELGTGIIKLSQTNSVVKATGTEDNLLLRSTWRLCSTCVENRIADMGHIKY</sequence>
<reference evidence="6" key="1">
    <citation type="submission" date="2020-07" db="EMBL/GenBank/DDBJ databases">
        <title>A long reads based de novo assembly of the rainbow trout Arlee double haploid line genome.</title>
        <authorList>
            <person name="Gao G."/>
            <person name="Palti Y."/>
        </authorList>
    </citation>
    <scope>NUCLEOTIDE SEQUENCE [LARGE SCALE GENOMIC DNA]</scope>
</reference>
<evidence type="ECO:0000256" key="1">
    <source>
        <dbReference type="ARBA" id="ARBA00010462"/>
    </source>
</evidence>
<dbReference type="Proteomes" id="UP000694395">
    <property type="component" value="Chromosome Y"/>
</dbReference>
<dbReference type="PANTHER" id="PTHR11352:SF0">
    <property type="entry name" value="PROLIFERATING CELL NUCLEAR ANTIGEN"/>
    <property type="match status" value="1"/>
</dbReference>
<evidence type="ECO:0000313" key="7">
    <source>
        <dbReference type="Proteomes" id="UP000694395"/>
    </source>
</evidence>
<dbReference type="GO" id="GO:0030337">
    <property type="term" value="F:DNA polymerase processivity factor activity"/>
    <property type="evidence" value="ECO:0007669"/>
    <property type="project" value="InterPro"/>
</dbReference>
<organism evidence="6 7">
    <name type="scientific">Oncorhynchus mykiss</name>
    <name type="common">Rainbow trout</name>
    <name type="synonym">Salmo gairdneri</name>
    <dbReference type="NCBI Taxonomy" id="8022"/>
    <lineage>
        <taxon>Eukaryota</taxon>
        <taxon>Metazoa</taxon>
        <taxon>Chordata</taxon>
        <taxon>Craniata</taxon>
        <taxon>Vertebrata</taxon>
        <taxon>Euteleostomi</taxon>
        <taxon>Actinopterygii</taxon>
        <taxon>Neopterygii</taxon>
        <taxon>Teleostei</taxon>
        <taxon>Protacanthopterygii</taxon>
        <taxon>Salmoniformes</taxon>
        <taxon>Salmonidae</taxon>
        <taxon>Salmoninae</taxon>
        <taxon>Oncorhynchus</taxon>
    </lineage>
</organism>
<evidence type="ECO:0000256" key="3">
    <source>
        <dbReference type="ARBA" id="ARBA00023125"/>
    </source>
</evidence>
<dbReference type="GO" id="GO:0019985">
    <property type="term" value="P:translesion synthesis"/>
    <property type="evidence" value="ECO:0007669"/>
    <property type="project" value="TreeGrafter"/>
</dbReference>
<keyword evidence="7" id="KW-1185">Reference proteome</keyword>
<dbReference type="InterPro" id="IPR000730">
    <property type="entry name" value="Pr_cel_nuc_antig"/>
</dbReference>
<feature type="domain" description="Proliferating cell nuclear antigen PCNA N-terminal" evidence="4">
    <location>
        <begin position="68"/>
        <end position="112"/>
    </location>
</feature>
<dbReference type="Pfam" id="PF00705">
    <property type="entry name" value="PCNA_N"/>
    <property type="match status" value="1"/>
</dbReference>
<dbReference type="GO" id="GO:0006275">
    <property type="term" value="P:regulation of DNA replication"/>
    <property type="evidence" value="ECO:0007669"/>
    <property type="project" value="InterPro"/>
</dbReference>
<evidence type="ECO:0000313" key="6">
    <source>
        <dbReference type="Ensembl" id="ENSOMYP00000105322.2"/>
    </source>
</evidence>
<comment type="similarity">
    <text evidence="1">Belongs to the PCNA family.</text>
</comment>
<evidence type="ECO:0000259" key="4">
    <source>
        <dbReference type="Pfam" id="PF00705"/>
    </source>
</evidence>
<dbReference type="InterPro" id="IPR046938">
    <property type="entry name" value="DNA_clamp_sf"/>
</dbReference>
<keyword evidence="3" id="KW-0238">DNA-binding</keyword>
<proteinExistence type="inferred from homology"/>
<dbReference type="AlphaFoldDB" id="A0A8C7V7L9"/>
<reference evidence="6" key="2">
    <citation type="submission" date="2025-08" db="UniProtKB">
        <authorList>
            <consortium name="Ensembl"/>
        </authorList>
    </citation>
    <scope>IDENTIFICATION</scope>
</reference>
<dbReference type="SUPFAM" id="SSF55979">
    <property type="entry name" value="DNA clamp"/>
    <property type="match status" value="1"/>
</dbReference>
<dbReference type="Ensembl" id="ENSOMYT00000114152.2">
    <property type="protein sequence ID" value="ENSOMYP00000105322.2"/>
    <property type="gene ID" value="ENSOMYG00000047189.2"/>
</dbReference>